<dbReference type="OrthoDB" id="15735at2759"/>
<dbReference type="RefSeq" id="XP_011395838.1">
    <property type="nucleotide sequence ID" value="XM_011397536.1"/>
</dbReference>
<dbReference type="STRING" id="3075.A0A087SB67"/>
<comment type="similarity">
    <text evidence="2">Belongs to the free Met sulfoxide reductase family.</text>
</comment>
<organism evidence="4 6">
    <name type="scientific">Auxenochlorella protothecoides</name>
    <name type="common">Green microalga</name>
    <name type="synonym">Chlorella protothecoides</name>
    <dbReference type="NCBI Taxonomy" id="3075"/>
    <lineage>
        <taxon>Eukaryota</taxon>
        <taxon>Viridiplantae</taxon>
        <taxon>Chlorophyta</taxon>
        <taxon>core chlorophytes</taxon>
        <taxon>Trebouxiophyceae</taxon>
        <taxon>Chlorellales</taxon>
        <taxon>Chlorellaceae</taxon>
        <taxon>Auxenochlorella</taxon>
    </lineage>
</organism>
<gene>
    <name evidence="5" type="ORF">APUTEX25_004150</name>
    <name evidence="4" type="ORF">F751_0329</name>
</gene>
<evidence type="ECO:0000313" key="6">
    <source>
        <dbReference type="Proteomes" id="UP000028924"/>
    </source>
</evidence>
<proteinExistence type="inferred from homology"/>
<dbReference type="AlphaFoldDB" id="A0A087SB67"/>
<protein>
    <submittedName>
        <fullName evidence="4">GAF domain-containing protein A</fullName>
    </submittedName>
</protein>
<evidence type="ECO:0000256" key="2">
    <source>
        <dbReference type="ARBA" id="ARBA00038454"/>
    </source>
</evidence>
<dbReference type="KEGG" id="apro:F751_0329"/>
<accession>A0A087SB67</accession>
<dbReference type="PANTHER" id="PTHR21021:SF15">
    <property type="entry name" value="FREE METHIONINE-R-SULFOXIDE REDUCTASE"/>
    <property type="match status" value="1"/>
</dbReference>
<dbReference type="InterPro" id="IPR051330">
    <property type="entry name" value="Phosphatase_reg/MetRdx"/>
</dbReference>
<dbReference type="GeneID" id="23611720"/>
<dbReference type="Proteomes" id="UP000028924">
    <property type="component" value="Unassembled WGS sequence"/>
</dbReference>
<name>A0A087SB67_AUXPR</name>
<reference evidence="7" key="2">
    <citation type="journal article" date="2018" name="Algal Res.">
        <title>Characterization of plant carbon substrate utilization by Auxenochlorella protothecoides.</title>
        <authorList>
            <person name="Vogler B.W."/>
            <person name="Starkenburg S.R."/>
            <person name="Sudasinghe N."/>
            <person name="Schambach J.Y."/>
            <person name="Rollin J.A."/>
            <person name="Pattathil S."/>
            <person name="Barry A.N."/>
        </authorList>
    </citation>
    <scope>NUCLEOTIDE SEQUENCE [LARGE SCALE GENOMIC DNA]</scope>
    <source>
        <strain evidence="7">UTEX 25</strain>
    </source>
</reference>
<sequence length="177" mass="18868">MVVADFLTPLTVGAGDAAREQQYAAVLERVVLLLDGEDDWIVAMSTVASELHAAFDYFHWTGFYRTTAPGVLKLGPYQGGTACLTIPFSRGVCGAAAREARTQLVPDVHSFPGHIACASSTLSEIVVPVCDRSNGTAIAVLDIDSNLPAAFTASDVAGLEHLTGWLEAQSWNAKYWP</sequence>
<keyword evidence="1" id="KW-0675">Receptor</keyword>
<reference evidence="5" key="3">
    <citation type="submission" date="2018-10" db="EMBL/GenBank/DDBJ databases">
        <authorList>
            <person name="Hovde B."/>
            <person name="Zhang X."/>
        </authorList>
    </citation>
    <scope>NUCLEOTIDE SEQUENCE [LARGE SCALE GENOMIC DNA]</scope>
    <source>
        <strain evidence="5">UTEX 25</strain>
    </source>
</reference>
<evidence type="ECO:0000256" key="1">
    <source>
        <dbReference type="ARBA" id="ARBA00023170"/>
    </source>
</evidence>
<dbReference type="Proteomes" id="UP000279271">
    <property type="component" value="Unassembled WGS sequence"/>
</dbReference>
<dbReference type="EMBL" id="QOKY01000128">
    <property type="protein sequence ID" value="RMZ57316.1"/>
    <property type="molecule type" value="Genomic_DNA"/>
</dbReference>
<dbReference type="eggNOG" id="ENOG502RXXR">
    <property type="taxonomic scope" value="Eukaryota"/>
</dbReference>
<dbReference type="PANTHER" id="PTHR21021">
    <property type="entry name" value="GAF/PUTATIVE CYTOSKELETAL PROTEIN"/>
    <property type="match status" value="1"/>
</dbReference>
<dbReference type="GO" id="GO:0033745">
    <property type="term" value="F:L-methionine-(R)-S-oxide reductase activity"/>
    <property type="evidence" value="ECO:0007669"/>
    <property type="project" value="TreeGrafter"/>
</dbReference>
<evidence type="ECO:0000259" key="3">
    <source>
        <dbReference type="Pfam" id="PF01590"/>
    </source>
</evidence>
<dbReference type="SUPFAM" id="SSF55781">
    <property type="entry name" value="GAF domain-like"/>
    <property type="match status" value="1"/>
</dbReference>
<dbReference type="EMBL" id="KL662085">
    <property type="protein sequence ID" value="KFM22971.1"/>
    <property type="molecule type" value="Genomic_DNA"/>
</dbReference>
<evidence type="ECO:0000313" key="4">
    <source>
        <dbReference type="EMBL" id="KFM22971.1"/>
    </source>
</evidence>
<evidence type="ECO:0000313" key="7">
    <source>
        <dbReference type="Proteomes" id="UP000279271"/>
    </source>
</evidence>
<dbReference type="Pfam" id="PF01590">
    <property type="entry name" value="GAF"/>
    <property type="match status" value="1"/>
</dbReference>
<dbReference type="InterPro" id="IPR003018">
    <property type="entry name" value="GAF"/>
</dbReference>
<dbReference type="InterPro" id="IPR029016">
    <property type="entry name" value="GAF-like_dom_sf"/>
</dbReference>
<reference evidence="5" key="4">
    <citation type="submission" date="2018-11" db="EMBL/GenBank/DDBJ databases">
        <title>Characterization of plant carbon substrate utilization by Auxenochlorella protothecoides.</title>
        <authorList>
            <person name="Vogler B.W."/>
            <person name="Starkenburg S.R."/>
            <person name="Sudasinghe N."/>
            <person name="Schambach J.Y."/>
            <person name="Rollin J.A."/>
            <person name="Pattathil S."/>
            <person name="Barry A.N."/>
        </authorList>
    </citation>
    <scope>NUCLEOTIDE SEQUENCE [LARGE SCALE GENOMIC DNA]</scope>
    <source>
        <strain evidence="5">UTEX 25</strain>
    </source>
</reference>
<keyword evidence="6" id="KW-1185">Reference proteome</keyword>
<dbReference type="GO" id="GO:0005829">
    <property type="term" value="C:cytosol"/>
    <property type="evidence" value="ECO:0007669"/>
    <property type="project" value="TreeGrafter"/>
</dbReference>
<feature type="domain" description="GAF" evidence="3">
    <location>
        <begin position="44"/>
        <end position="166"/>
    </location>
</feature>
<evidence type="ECO:0000313" key="5">
    <source>
        <dbReference type="EMBL" id="RMZ57316.1"/>
    </source>
</evidence>
<dbReference type="Gene3D" id="3.30.450.40">
    <property type="match status" value="1"/>
</dbReference>
<reference evidence="4 6" key="1">
    <citation type="journal article" date="2014" name="BMC Genomics">
        <title>Oil accumulation mechanisms of the oleaginous microalga Chlorella protothecoides revealed through its genome, transcriptomes, and proteomes.</title>
        <authorList>
            <person name="Gao C."/>
            <person name="Wang Y."/>
            <person name="Shen Y."/>
            <person name="Yan D."/>
            <person name="He X."/>
            <person name="Dai J."/>
            <person name="Wu Q."/>
        </authorList>
    </citation>
    <scope>NUCLEOTIDE SEQUENCE [LARGE SCALE GENOMIC DNA]</scope>
    <source>
        <strain evidence="4 6">0710</strain>
    </source>
</reference>